<comment type="caution">
    <text evidence="1">The sequence shown here is derived from an EMBL/GenBank/DDBJ whole genome shotgun (WGS) entry which is preliminary data.</text>
</comment>
<evidence type="ECO:0000313" key="1">
    <source>
        <dbReference type="EMBL" id="KAH9312643.1"/>
    </source>
</evidence>
<feature type="non-terminal residue" evidence="1">
    <location>
        <position position="62"/>
    </location>
</feature>
<name>A0AA38FZV4_TAXCH</name>
<evidence type="ECO:0000313" key="2">
    <source>
        <dbReference type="Proteomes" id="UP000824469"/>
    </source>
</evidence>
<reference evidence="1 2" key="1">
    <citation type="journal article" date="2021" name="Nat. Plants">
        <title>The Taxus genome provides insights into paclitaxel biosynthesis.</title>
        <authorList>
            <person name="Xiong X."/>
            <person name="Gou J."/>
            <person name="Liao Q."/>
            <person name="Li Y."/>
            <person name="Zhou Q."/>
            <person name="Bi G."/>
            <person name="Li C."/>
            <person name="Du R."/>
            <person name="Wang X."/>
            <person name="Sun T."/>
            <person name="Guo L."/>
            <person name="Liang H."/>
            <person name="Lu P."/>
            <person name="Wu Y."/>
            <person name="Zhang Z."/>
            <person name="Ro D.K."/>
            <person name="Shang Y."/>
            <person name="Huang S."/>
            <person name="Yan J."/>
        </authorList>
    </citation>
    <scope>NUCLEOTIDE SEQUENCE [LARGE SCALE GENOMIC DNA]</scope>
    <source>
        <strain evidence="1">Ta-2019</strain>
    </source>
</reference>
<dbReference type="Proteomes" id="UP000824469">
    <property type="component" value="Unassembled WGS sequence"/>
</dbReference>
<keyword evidence="2" id="KW-1185">Reference proteome</keyword>
<dbReference type="AlphaFoldDB" id="A0AA38FZV4"/>
<dbReference type="EMBL" id="JAHRHJ020000006">
    <property type="protein sequence ID" value="KAH9312643.1"/>
    <property type="molecule type" value="Genomic_DNA"/>
</dbReference>
<protein>
    <submittedName>
        <fullName evidence="1">Uncharacterized protein</fullName>
    </submittedName>
</protein>
<gene>
    <name evidence="1" type="ORF">KI387_027678</name>
</gene>
<organism evidence="1 2">
    <name type="scientific">Taxus chinensis</name>
    <name type="common">Chinese yew</name>
    <name type="synonym">Taxus wallichiana var. chinensis</name>
    <dbReference type="NCBI Taxonomy" id="29808"/>
    <lineage>
        <taxon>Eukaryota</taxon>
        <taxon>Viridiplantae</taxon>
        <taxon>Streptophyta</taxon>
        <taxon>Embryophyta</taxon>
        <taxon>Tracheophyta</taxon>
        <taxon>Spermatophyta</taxon>
        <taxon>Pinopsida</taxon>
        <taxon>Pinidae</taxon>
        <taxon>Conifers II</taxon>
        <taxon>Cupressales</taxon>
        <taxon>Taxaceae</taxon>
        <taxon>Taxus</taxon>
    </lineage>
</organism>
<sequence>MDTIEPCTAPLNIVLFKLVMDSDLWLPLMYASQFLPWNSHFMEKVKQKRRQGLLSRSSTFST</sequence>
<accession>A0AA38FZV4</accession>
<proteinExistence type="predicted"/>